<dbReference type="Gene3D" id="3.40.50.1820">
    <property type="entry name" value="alpha/beta hydrolase"/>
    <property type="match status" value="1"/>
</dbReference>
<dbReference type="EMBL" id="BAABWH010000007">
    <property type="protein sequence ID" value="GAA6146462.1"/>
    <property type="molecule type" value="Genomic_DNA"/>
</dbReference>
<dbReference type="InterPro" id="IPR029058">
    <property type="entry name" value="AB_hydrolase_fold"/>
</dbReference>
<accession>A0ABQ0A243</accession>
<protein>
    <recommendedName>
        <fullName evidence="2">Peptidase S9 prolyl oligopeptidase catalytic domain-containing protein</fullName>
    </recommendedName>
</protein>
<dbReference type="SUPFAM" id="SSF50969">
    <property type="entry name" value="YVTN repeat-like/Quinoprotein amine dehydrogenase"/>
    <property type="match status" value="1"/>
</dbReference>
<organism evidence="3 4">
    <name type="scientific">Thalassolituus maritimus</name>
    <dbReference type="NCBI Taxonomy" id="484498"/>
    <lineage>
        <taxon>Bacteria</taxon>
        <taxon>Pseudomonadati</taxon>
        <taxon>Pseudomonadota</taxon>
        <taxon>Gammaproteobacteria</taxon>
        <taxon>Oceanospirillales</taxon>
        <taxon>Oceanospirillaceae</taxon>
        <taxon>Thalassolituus</taxon>
    </lineage>
</organism>
<dbReference type="InterPro" id="IPR001375">
    <property type="entry name" value="Peptidase_S9_cat"/>
</dbReference>
<evidence type="ECO:0000256" key="1">
    <source>
        <dbReference type="ARBA" id="ARBA00022801"/>
    </source>
</evidence>
<proteinExistence type="predicted"/>
<evidence type="ECO:0000313" key="3">
    <source>
        <dbReference type="EMBL" id="GAA6146462.1"/>
    </source>
</evidence>
<dbReference type="Proteomes" id="UP001481413">
    <property type="component" value="Unassembled WGS sequence"/>
</dbReference>
<name>A0ABQ0A243_9GAMM</name>
<dbReference type="PANTHER" id="PTHR42776:SF27">
    <property type="entry name" value="DIPEPTIDYL PEPTIDASE FAMILY MEMBER 6"/>
    <property type="match status" value="1"/>
</dbReference>
<keyword evidence="4" id="KW-1185">Reference proteome</keyword>
<evidence type="ECO:0000259" key="2">
    <source>
        <dbReference type="Pfam" id="PF00326"/>
    </source>
</evidence>
<gene>
    <name evidence="3" type="ORF">NBRC116585_25800</name>
</gene>
<dbReference type="InterPro" id="IPR011044">
    <property type="entry name" value="Quino_amine_DH_bsu"/>
</dbReference>
<evidence type="ECO:0000313" key="4">
    <source>
        <dbReference type="Proteomes" id="UP001481413"/>
    </source>
</evidence>
<dbReference type="SUPFAM" id="SSF53474">
    <property type="entry name" value="alpha/beta-Hydrolases"/>
    <property type="match status" value="1"/>
</dbReference>
<feature type="domain" description="Peptidase S9 prolyl oligopeptidase catalytic" evidence="2">
    <location>
        <begin position="447"/>
        <end position="657"/>
    </location>
</feature>
<dbReference type="PANTHER" id="PTHR42776">
    <property type="entry name" value="SERINE PEPTIDASE S9 FAMILY MEMBER"/>
    <property type="match status" value="1"/>
</dbReference>
<dbReference type="Pfam" id="PF00326">
    <property type="entry name" value="Peptidase_S9"/>
    <property type="match status" value="1"/>
</dbReference>
<reference evidence="3 4" key="1">
    <citation type="submission" date="2024-04" db="EMBL/GenBank/DDBJ databases">
        <title>Draft genome sequence of Thalassolituus maritimus NBRC 116585.</title>
        <authorList>
            <person name="Miyakawa T."/>
            <person name="Kusuya Y."/>
            <person name="Miura T."/>
        </authorList>
    </citation>
    <scope>NUCLEOTIDE SEQUENCE [LARGE SCALE GENOMIC DNA]</scope>
    <source>
        <strain evidence="3 4">5NW40-0001</strain>
    </source>
</reference>
<sequence length="662" mass="74744">MIKHIICLIIVLFPPLTLADKNHFFTANKISDLILSPKGNHALLIRVVDSETEIVLIDTQKLTKTRLINVSDLEGSDISYRSASWIDNNRFILTLTKHITGIKNLLDTKSKSTTYILEIGDTNNISATKRIRTRGELINPLPSKEGKFLFGKRGINSKIYMIDANTLPDSDKKLSKLTPIDGGQFTSENLKLSIDGYVIHWYMGASNLPEAALVAGRDGSLRLDSVQSDLTTSTIKAWDSSKEVNYEKQPLIDRIIPLTRARERLEYYGLEVTKDLNKIIYRVNYETKDIQELYKSSDSEILGVIISPESREFIGVNIIKNGVLKKEFFHQDFHNTQHAGNTSDEINVISSVSTNNESSIIYREHHSVPGHYIIKNNVLGTEKFLDSYYPHLHGNLSSRLITSHVVVDGLKIPYLLSLPENSDQNIKIPLIVMPHGGPIGVFDNQYFDITTQYFVSKGYAVLRINFRGSSGYGKKFEKAGSGEFDRLILTDIYSATKEVIERPDIDGSRVCSAGFSYGGYASSMMVIKHPDIFSCAASIAGVSDINLFLNSPFASRPQIQWLHENIGDSEKQYDRFKNSSPVYLAKDLHRPLFIAHGAQDMVVSIEHSHRLVMMLETLGKQFEWAEFPDDGHHFDNKDRYFQLMESVVSFIDKNIDKSTPYQ</sequence>
<keyword evidence="1" id="KW-0378">Hydrolase</keyword>
<comment type="caution">
    <text evidence="3">The sequence shown here is derived from an EMBL/GenBank/DDBJ whole genome shotgun (WGS) entry which is preliminary data.</text>
</comment>